<organism evidence="6 7">
    <name type="scientific">Rodentibacter genomosp. 2</name>
    <dbReference type="NCBI Taxonomy" id="1908266"/>
    <lineage>
        <taxon>Bacteria</taxon>
        <taxon>Pseudomonadati</taxon>
        <taxon>Pseudomonadota</taxon>
        <taxon>Gammaproteobacteria</taxon>
        <taxon>Pasteurellales</taxon>
        <taxon>Pasteurellaceae</taxon>
        <taxon>Rodentibacter</taxon>
    </lineage>
</organism>
<dbReference type="PANTHER" id="PTHR30126:SF91">
    <property type="entry name" value="LYSR FAMILY TRANSCRIPTIONAL REGULATOR"/>
    <property type="match status" value="1"/>
</dbReference>
<protein>
    <recommendedName>
        <fullName evidence="5">HTH lysR-type domain-containing protein</fullName>
    </recommendedName>
</protein>
<dbReference type="GO" id="GO:0003700">
    <property type="term" value="F:DNA-binding transcription factor activity"/>
    <property type="evidence" value="ECO:0007669"/>
    <property type="project" value="InterPro"/>
</dbReference>
<accession>A0A1V3JHT5</accession>
<dbReference type="InterPro" id="IPR005119">
    <property type="entry name" value="LysR_subst-bd"/>
</dbReference>
<dbReference type="PANTHER" id="PTHR30126">
    <property type="entry name" value="HTH-TYPE TRANSCRIPTIONAL REGULATOR"/>
    <property type="match status" value="1"/>
</dbReference>
<dbReference type="SUPFAM" id="SSF53850">
    <property type="entry name" value="Periplasmic binding protein-like II"/>
    <property type="match status" value="1"/>
</dbReference>
<evidence type="ECO:0000256" key="1">
    <source>
        <dbReference type="ARBA" id="ARBA00009437"/>
    </source>
</evidence>
<keyword evidence="3" id="KW-0238">DNA-binding</keyword>
<dbReference type="GO" id="GO:0000976">
    <property type="term" value="F:transcription cis-regulatory region binding"/>
    <property type="evidence" value="ECO:0007669"/>
    <property type="project" value="TreeGrafter"/>
</dbReference>
<dbReference type="InterPro" id="IPR000847">
    <property type="entry name" value="LysR_HTH_N"/>
</dbReference>
<reference evidence="6 7" key="1">
    <citation type="submission" date="2016-10" db="EMBL/GenBank/DDBJ databases">
        <title>Rodentibacter gen. nov. and new species.</title>
        <authorList>
            <person name="Christensen H."/>
        </authorList>
    </citation>
    <scope>NUCLEOTIDE SEQUENCE [LARGE SCALE GENOMIC DNA]</scope>
    <source>
        <strain evidence="6 7">1996246016</strain>
    </source>
</reference>
<dbReference type="Gene3D" id="3.40.190.290">
    <property type="match status" value="1"/>
</dbReference>
<sequence>MLSLDQCRIFVCVCETGSFSAAARQLGKAQSGISQAIANLEIDVGRELFIRAKGGALPTEAAKILLPVAKNVLRQTKLFEQKVEALAKNEALSYSIALEEGLLGKQLIALIADFFADFPHIELDLIIASTFDIEQLVREGRVQLGITYYDESLPKTADFTLLGDYHFISVAHPNHPLVGIKDIDVETLSQYRHLVHRSLSRRELSFSQSLSENCWYCNDYFTIRELALENAGWADLPEKRVAEDLKTGRLAKLDLAFEPYGNRVDIIAVRSSAHLHGKLTQNLLIILNKFFEIK</sequence>
<dbReference type="SUPFAM" id="SSF46785">
    <property type="entry name" value="Winged helix' DNA-binding domain"/>
    <property type="match status" value="1"/>
</dbReference>
<feature type="domain" description="HTH lysR-type" evidence="5">
    <location>
        <begin position="2"/>
        <end position="59"/>
    </location>
</feature>
<dbReference type="Gene3D" id="1.10.10.10">
    <property type="entry name" value="Winged helix-like DNA-binding domain superfamily/Winged helix DNA-binding domain"/>
    <property type="match status" value="1"/>
</dbReference>
<evidence type="ECO:0000259" key="5">
    <source>
        <dbReference type="PROSITE" id="PS50931"/>
    </source>
</evidence>
<dbReference type="PRINTS" id="PR00039">
    <property type="entry name" value="HTHLYSR"/>
</dbReference>
<dbReference type="Pfam" id="PF03466">
    <property type="entry name" value="LysR_substrate"/>
    <property type="match status" value="1"/>
</dbReference>
<evidence type="ECO:0000256" key="2">
    <source>
        <dbReference type="ARBA" id="ARBA00023015"/>
    </source>
</evidence>
<dbReference type="Pfam" id="PF00126">
    <property type="entry name" value="HTH_1"/>
    <property type="match status" value="1"/>
</dbReference>
<dbReference type="AlphaFoldDB" id="A0A1V3JHT5"/>
<dbReference type="InterPro" id="IPR036388">
    <property type="entry name" value="WH-like_DNA-bd_sf"/>
</dbReference>
<proteinExistence type="inferred from homology"/>
<dbReference type="Proteomes" id="UP000188541">
    <property type="component" value="Unassembled WGS sequence"/>
</dbReference>
<keyword evidence="7" id="KW-1185">Reference proteome</keyword>
<keyword evidence="4" id="KW-0804">Transcription</keyword>
<dbReference type="STRING" id="1908266.BKK55_06945"/>
<evidence type="ECO:0000256" key="4">
    <source>
        <dbReference type="ARBA" id="ARBA00023163"/>
    </source>
</evidence>
<dbReference type="CDD" id="cd05466">
    <property type="entry name" value="PBP2_LTTR_substrate"/>
    <property type="match status" value="1"/>
</dbReference>
<evidence type="ECO:0000313" key="6">
    <source>
        <dbReference type="EMBL" id="OOF55862.1"/>
    </source>
</evidence>
<dbReference type="EMBL" id="MLHO01000033">
    <property type="protein sequence ID" value="OOF55862.1"/>
    <property type="molecule type" value="Genomic_DNA"/>
</dbReference>
<evidence type="ECO:0000313" key="7">
    <source>
        <dbReference type="Proteomes" id="UP000188541"/>
    </source>
</evidence>
<dbReference type="PROSITE" id="PS50931">
    <property type="entry name" value="HTH_LYSR"/>
    <property type="match status" value="1"/>
</dbReference>
<keyword evidence="2" id="KW-0805">Transcription regulation</keyword>
<dbReference type="InterPro" id="IPR036390">
    <property type="entry name" value="WH_DNA-bd_sf"/>
</dbReference>
<name>A0A1V3JHT5_9PAST</name>
<dbReference type="OrthoDB" id="196624at2"/>
<comment type="similarity">
    <text evidence="1">Belongs to the LysR transcriptional regulatory family.</text>
</comment>
<gene>
    <name evidence="6" type="ORF">BKK55_06945</name>
</gene>
<comment type="caution">
    <text evidence="6">The sequence shown here is derived from an EMBL/GenBank/DDBJ whole genome shotgun (WGS) entry which is preliminary data.</text>
</comment>
<evidence type="ECO:0000256" key="3">
    <source>
        <dbReference type="ARBA" id="ARBA00023125"/>
    </source>
</evidence>
<dbReference type="RefSeq" id="WP_077551140.1">
    <property type="nucleotide sequence ID" value="NZ_MLHO01000033.1"/>
</dbReference>